<evidence type="ECO:0000313" key="1">
    <source>
        <dbReference type="EMBL" id="KNZ41397.1"/>
    </source>
</evidence>
<gene>
    <name evidence="1" type="ORF">AKG39_12320</name>
</gene>
<protein>
    <submittedName>
        <fullName evidence="1">Uncharacterized protein</fullName>
    </submittedName>
</protein>
<dbReference type="Proteomes" id="UP000036873">
    <property type="component" value="Unassembled WGS sequence"/>
</dbReference>
<name>A0A0L6TZA4_9FIRM</name>
<keyword evidence="2" id="KW-1185">Reference proteome</keyword>
<proteinExistence type="predicted"/>
<organism evidence="1 2">
    <name type="scientific">Acetobacterium bakii</name>
    <dbReference type="NCBI Taxonomy" id="52689"/>
    <lineage>
        <taxon>Bacteria</taxon>
        <taxon>Bacillati</taxon>
        <taxon>Bacillota</taxon>
        <taxon>Clostridia</taxon>
        <taxon>Eubacteriales</taxon>
        <taxon>Eubacteriaceae</taxon>
        <taxon>Acetobacterium</taxon>
    </lineage>
</organism>
<dbReference type="AlphaFoldDB" id="A0A0L6TZA4"/>
<dbReference type="EMBL" id="LGYO01000031">
    <property type="protein sequence ID" value="KNZ41397.1"/>
    <property type="molecule type" value="Genomic_DNA"/>
</dbReference>
<dbReference type="RefSeq" id="WP_050740703.1">
    <property type="nucleotide sequence ID" value="NZ_LGYO01000031.1"/>
</dbReference>
<sequence length="98" mass="11546">MNKSQKIWNSIGNESLDALWEYVEKKSDYDKNPELRGMVKELSEIFKEVKDNNLRYRLESAANERASVSLYQGFVLGFEEAVKVLVWSPRTKKPKYRK</sequence>
<comment type="caution">
    <text evidence="1">The sequence shown here is derived from an EMBL/GenBank/DDBJ whole genome shotgun (WGS) entry which is preliminary data.</text>
</comment>
<accession>A0A0L6TZA4</accession>
<evidence type="ECO:0000313" key="2">
    <source>
        <dbReference type="Proteomes" id="UP000036873"/>
    </source>
</evidence>
<dbReference type="STRING" id="52689.AKG39_12320"/>
<reference evidence="2" key="1">
    <citation type="submission" date="2015-07" db="EMBL/GenBank/DDBJ databases">
        <title>Draft genome sequence of Acetobacterium bakii DSM 8293, a potential psychrophilic chemical producer through syngas fermentation.</title>
        <authorList>
            <person name="Song Y."/>
            <person name="Hwang S."/>
            <person name="Cho B.-K."/>
        </authorList>
    </citation>
    <scope>NUCLEOTIDE SEQUENCE [LARGE SCALE GENOMIC DNA]</scope>
    <source>
        <strain evidence="2">DSM 8239</strain>
    </source>
</reference>